<feature type="domain" description="DesK/YvfT N-terminal" evidence="9">
    <location>
        <begin position="20"/>
        <end position="148"/>
    </location>
</feature>
<dbReference type="SUPFAM" id="SSF55874">
    <property type="entry name" value="ATPase domain of HSP90 chaperone/DNA topoisomerase II/histidine kinase"/>
    <property type="match status" value="1"/>
</dbReference>
<dbReference type="GO" id="GO:0000155">
    <property type="term" value="F:phosphorelay sensor kinase activity"/>
    <property type="evidence" value="ECO:0007669"/>
    <property type="project" value="InterPro"/>
</dbReference>
<dbReference type="RefSeq" id="WP_006039312.1">
    <property type="nucleotide sequence ID" value="NZ_AEDD01000009.1"/>
</dbReference>
<dbReference type="Proteomes" id="UP000005387">
    <property type="component" value="Unassembled WGS sequence"/>
</dbReference>
<dbReference type="Pfam" id="PF23540">
    <property type="entry name" value="DesK_N"/>
    <property type="match status" value="1"/>
</dbReference>
<reference evidence="10 11" key="1">
    <citation type="submission" date="2010-07" db="EMBL/GenBank/DDBJ databases">
        <title>The draft genome of Paenibacillus curdlanolyticus YK9.</title>
        <authorList>
            <consortium name="US DOE Joint Genome Institute (JGI-PGF)"/>
            <person name="Lucas S."/>
            <person name="Copeland A."/>
            <person name="Lapidus A."/>
            <person name="Cheng J.-F."/>
            <person name="Bruce D."/>
            <person name="Goodwin L."/>
            <person name="Pitluck S."/>
            <person name="Land M.L."/>
            <person name="Hauser L."/>
            <person name="Chang Y.-J."/>
            <person name="Jeffries C."/>
            <person name="Anderson I.J."/>
            <person name="Johnson E."/>
            <person name="Loganathan U."/>
            <person name="Mulhopadhyay B."/>
            <person name="Kyrpides N."/>
            <person name="Woyke T.J."/>
        </authorList>
    </citation>
    <scope>NUCLEOTIDE SEQUENCE [LARGE SCALE GENOMIC DNA]</scope>
    <source>
        <strain evidence="10 11">YK9</strain>
    </source>
</reference>
<evidence type="ECO:0000313" key="11">
    <source>
        <dbReference type="Proteomes" id="UP000005387"/>
    </source>
</evidence>
<evidence type="ECO:0000313" key="10">
    <source>
        <dbReference type="EMBL" id="EFM09821.1"/>
    </source>
</evidence>
<dbReference type="PANTHER" id="PTHR24421">
    <property type="entry name" value="NITRATE/NITRITE SENSOR PROTEIN NARX-RELATED"/>
    <property type="match status" value="1"/>
</dbReference>
<evidence type="ECO:0000256" key="4">
    <source>
        <dbReference type="ARBA" id="ARBA00022777"/>
    </source>
</evidence>
<feature type="transmembrane region" description="Helical" evidence="6">
    <location>
        <begin position="67"/>
        <end position="84"/>
    </location>
</feature>
<evidence type="ECO:0000256" key="6">
    <source>
        <dbReference type="SAM" id="Phobius"/>
    </source>
</evidence>
<dbReference type="PANTHER" id="PTHR24421:SF63">
    <property type="entry name" value="SENSOR HISTIDINE KINASE DESK"/>
    <property type="match status" value="1"/>
</dbReference>
<protein>
    <recommendedName>
        <fullName evidence="2">histidine kinase</fullName>
        <ecNumber evidence="2">2.7.13.3</ecNumber>
    </recommendedName>
</protein>
<keyword evidence="11" id="KW-1185">Reference proteome</keyword>
<dbReference type="CDD" id="cd16917">
    <property type="entry name" value="HATPase_UhpB-NarQ-NarX-like"/>
    <property type="match status" value="1"/>
</dbReference>
<evidence type="ECO:0000259" key="7">
    <source>
        <dbReference type="Pfam" id="PF02518"/>
    </source>
</evidence>
<dbReference type="InterPro" id="IPR050482">
    <property type="entry name" value="Sensor_HK_TwoCompSys"/>
</dbReference>
<dbReference type="EMBL" id="AEDD01000009">
    <property type="protein sequence ID" value="EFM09821.1"/>
    <property type="molecule type" value="Genomic_DNA"/>
</dbReference>
<dbReference type="Gene3D" id="3.30.565.10">
    <property type="entry name" value="Histidine kinase-like ATPase, C-terminal domain"/>
    <property type="match status" value="1"/>
</dbReference>
<dbReference type="AlphaFoldDB" id="E0ICD5"/>
<organism evidence="10 11">
    <name type="scientific">Paenibacillus curdlanolyticus YK9</name>
    <dbReference type="NCBI Taxonomy" id="717606"/>
    <lineage>
        <taxon>Bacteria</taxon>
        <taxon>Bacillati</taxon>
        <taxon>Bacillota</taxon>
        <taxon>Bacilli</taxon>
        <taxon>Bacillales</taxon>
        <taxon>Paenibacillaceae</taxon>
        <taxon>Paenibacillus</taxon>
    </lineage>
</organism>
<accession>E0ICD5</accession>
<evidence type="ECO:0000256" key="3">
    <source>
        <dbReference type="ARBA" id="ARBA00022679"/>
    </source>
</evidence>
<keyword evidence="6" id="KW-1133">Transmembrane helix</keyword>
<keyword evidence="4 10" id="KW-0418">Kinase</keyword>
<feature type="transmembrane region" description="Helical" evidence="6">
    <location>
        <begin position="42"/>
        <end position="61"/>
    </location>
</feature>
<keyword evidence="6" id="KW-0472">Membrane</keyword>
<dbReference type="GO" id="GO:0046983">
    <property type="term" value="F:protein dimerization activity"/>
    <property type="evidence" value="ECO:0007669"/>
    <property type="project" value="InterPro"/>
</dbReference>
<dbReference type="EC" id="2.7.13.3" evidence="2"/>
<sequence length="385" mass="43852">MMRINRSSMRPSNRPPLYISFVWLIYLIIPLYTIFQRPLEEMLFDLLVVVLFAVIYVFSFVNDRYRFVLVWMQFLIIGYFTLHYDPNFFFMGFYPAPVIAMMRTTWQMIVTWAGLLCLHVSVLWLYHFDFTDSDMLTVLPAMLVMLFMPLAFRLGRRSRELRQKLDLANEQIARMSANEERARISRDLHDTLGHSLSLITMKSELAEKLMVKNPERAAQEVRDIQSTSRAALRQVRELVQGLNMTSLAEEIIHAKQLLAAANISLRMIDVDNHEADASMPLINHIIGMCLRETVTNVVRHSQATTCTIECICSKDAFSLIVTDNGIGCDADQLSTPLGANGLKGMRERLKLVEGKMDMQAAVGGGTSVRFVVPLVTRTTEGGDTK</sequence>
<gene>
    <name evidence="10" type="ORF">PaecuDRAFT_3324</name>
</gene>
<keyword evidence="3 10" id="KW-0808">Transferase</keyword>
<dbReference type="Pfam" id="PF02518">
    <property type="entry name" value="HATPase_c"/>
    <property type="match status" value="1"/>
</dbReference>
<dbReference type="InterPro" id="IPR003594">
    <property type="entry name" value="HATPase_dom"/>
</dbReference>
<dbReference type="InterPro" id="IPR056374">
    <property type="entry name" value="DesK/YvfT_N"/>
</dbReference>
<dbReference type="eggNOG" id="COG4585">
    <property type="taxonomic scope" value="Bacteria"/>
</dbReference>
<evidence type="ECO:0000259" key="9">
    <source>
        <dbReference type="Pfam" id="PF23540"/>
    </source>
</evidence>
<dbReference type="GO" id="GO:0016020">
    <property type="term" value="C:membrane"/>
    <property type="evidence" value="ECO:0007669"/>
    <property type="project" value="InterPro"/>
</dbReference>
<dbReference type="InterPro" id="IPR011712">
    <property type="entry name" value="Sig_transdc_His_kin_sub3_dim/P"/>
</dbReference>
<name>E0ICD5_9BACL</name>
<comment type="catalytic activity">
    <reaction evidence="1">
        <text>ATP + protein L-histidine = ADP + protein N-phospho-L-histidine.</text>
        <dbReference type="EC" id="2.7.13.3"/>
    </reaction>
</comment>
<evidence type="ECO:0000259" key="8">
    <source>
        <dbReference type="Pfam" id="PF07730"/>
    </source>
</evidence>
<feature type="transmembrane region" description="Helical" evidence="6">
    <location>
        <begin position="17"/>
        <end position="35"/>
    </location>
</feature>
<keyword evidence="6" id="KW-0812">Transmembrane</keyword>
<evidence type="ECO:0000256" key="1">
    <source>
        <dbReference type="ARBA" id="ARBA00000085"/>
    </source>
</evidence>
<feature type="domain" description="Signal transduction histidine kinase subgroup 3 dimerisation and phosphoacceptor" evidence="8">
    <location>
        <begin position="180"/>
        <end position="243"/>
    </location>
</feature>
<feature type="transmembrane region" description="Helical" evidence="6">
    <location>
        <begin position="105"/>
        <end position="126"/>
    </location>
</feature>
<dbReference type="STRING" id="717606.PaecuDRAFT_3324"/>
<evidence type="ECO:0000256" key="5">
    <source>
        <dbReference type="ARBA" id="ARBA00023012"/>
    </source>
</evidence>
<keyword evidence="5" id="KW-0902">Two-component regulatory system</keyword>
<feature type="transmembrane region" description="Helical" evidence="6">
    <location>
        <begin position="138"/>
        <end position="155"/>
    </location>
</feature>
<evidence type="ECO:0000256" key="2">
    <source>
        <dbReference type="ARBA" id="ARBA00012438"/>
    </source>
</evidence>
<dbReference type="Gene3D" id="1.20.5.1930">
    <property type="match status" value="1"/>
</dbReference>
<proteinExistence type="predicted"/>
<dbReference type="OrthoDB" id="9797605at2"/>
<dbReference type="InterPro" id="IPR036890">
    <property type="entry name" value="HATPase_C_sf"/>
</dbReference>
<dbReference type="Pfam" id="PF07730">
    <property type="entry name" value="HisKA_3"/>
    <property type="match status" value="1"/>
</dbReference>
<feature type="domain" description="Histidine kinase/HSP90-like ATPase" evidence="7">
    <location>
        <begin position="288"/>
        <end position="374"/>
    </location>
</feature>